<keyword evidence="1" id="KW-0732">Signal</keyword>
<protein>
    <recommendedName>
        <fullName evidence="4">Carboxypeptidase regulatory-like domain-containing protein</fullName>
    </recommendedName>
</protein>
<gene>
    <name evidence="2" type="ORF">IRI77_16390</name>
</gene>
<dbReference type="AlphaFoldDB" id="A0A7S7SNZ8"/>
<accession>A0A7S7SNZ8</accession>
<name>A0A7S7SNZ8_PALFE</name>
<reference evidence="2 3" key="1">
    <citation type="submission" date="2020-10" db="EMBL/GenBank/DDBJ databases">
        <title>Complete genome sequence of Paludibaculum fermentans P105T, a facultatively anaerobic acidobacterium capable of dissimilatory Fe(III) reduction.</title>
        <authorList>
            <person name="Dedysh S.N."/>
            <person name="Beletsky A.V."/>
            <person name="Kulichevskaya I.S."/>
            <person name="Mardanov A.V."/>
            <person name="Ravin N.V."/>
        </authorList>
    </citation>
    <scope>NUCLEOTIDE SEQUENCE [LARGE SCALE GENOMIC DNA]</scope>
    <source>
        <strain evidence="2 3">P105</strain>
    </source>
</reference>
<feature type="chain" id="PRO_5032743165" description="Carboxypeptidase regulatory-like domain-containing protein" evidence="1">
    <location>
        <begin position="23"/>
        <end position="215"/>
    </location>
</feature>
<dbReference type="Proteomes" id="UP000593892">
    <property type="component" value="Chromosome"/>
</dbReference>
<dbReference type="KEGG" id="pfer:IRI77_16390"/>
<dbReference type="RefSeq" id="WP_194453117.1">
    <property type="nucleotide sequence ID" value="NZ_CP063849.1"/>
</dbReference>
<evidence type="ECO:0008006" key="4">
    <source>
        <dbReference type="Google" id="ProtNLM"/>
    </source>
</evidence>
<evidence type="ECO:0000313" key="2">
    <source>
        <dbReference type="EMBL" id="QOY91463.1"/>
    </source>
</evidence>
<proteinExistence type="predicted"/>
<feature type="signal peptide" evidence="1">
    <location>
        <begin position="1"/>
        <end position="22"/>
    </location>
</feature>
<organism evidence="2 3">
    <name type="scientific">Paludibaculum fermentans</name>
    <dbReference type="NCBI Taxonomy" id="1473598"/>
    <lineage>
        <taxon>Bacteria</taxon>
        <taxon>Pseudomonadati</taxon>
        <taxon>Acidobacteriota</taxon>
        <taxon>Terriglobia</taxon>
        <taxon>Bryobacterales</taxon>
        <taxon>Bryobacteraceae</taxon>
        <taxon>Paludibaculum</taxon>
    </lineage>
</organism>
<evidence type="ECO:0000313" key="3">
    <source>
        <dbReference type="Proteomes" id="UP000593892"/>
    </source>
</evidence>
<evidence type="ECO:0000256" key="1">
    <source>
        <dbReference type="SAM" id="SignalP"/>
    </source>
</evidence>
<dbReference type="EMBL" id="CP063849">
    <property type="protein sequence ID" value="QOY91463.1"/>
    <property type="molecule type" value="Genomic_DNA"/>
</dbReference>
<sequence length="215" mass="23343">MNRSSLLWLILGAFLLSSPSLRGSQEQREYCAFEVIVRSSTGNPAAATSVSLFDDSGKPLMSALTNEQGLARICDAPSGLVRLTVGGVLCGTVSVGQLKRYWMQTRRINITYDNCSGDGWVPLGGCMLTIRVKAKDGSALIGAKFLDPHEGLKSREQTIVSDSRGRIFRFMEFGETMTGSVESDGYESQSVTNVCKRGDPRDSDLIVVLAPIRPQ</sequence>
<keyword evidence="3" id="KW-1185">Reference proteome</keyword>